<dbReference type="Gene3D" id="3.30.450.40">
    <property type="match status" value="1"/>
</dbReference>
<dbReference type="OrthoDB" id="9807558at2"/>
<dbReference type="InterPro" id="IPR050707">
    <property type="entry name" value="HTH_MetabolicPath_Reg"/>
</dbReference>
<dbReference type="EMBL" id="CP019236">
    <property type="protein sequence ID" value="APW35936.1"/>
    <property type="molecule type" value="Genomic_DNA"/>
</dbReference>
<dbReference type="STRING" id="1842727.RD110_00845"/>
<dbReference type="SUPFAM" id="SSF46785">
    <property type="entry name" value="Winged helix' DNA-binding domain"/>
    <property type="match status" value="1"/>
</dbReference>
<dbReference type="GO" id="GO:0003677">
    <property type="term" value="F:DNA binding"/>
    <property type="evidence" value="ECO:0007669"/>
    <property type="project" value="UniProtKB-KW"/>
</dbReference>
<dbReference type="InterPro" id="IPR014757">
    <property type="entry name" value="Tscrpt_reg_IclR_C"/>
</dbReference>
<proteinExistence type="predicted"/>
<evidence type="ECO:0000259" key="5">
    <source>
        <dbReference type="PROSITE" id="PS51078"/>
    </source>
</evidence>
<dbReference type="Pfam" id="PF09339">
    <property type="entry name" value="HTH_IclR"/>
    <property type="match status" value="1"/>
</dbReference>
<dbReference type="InterPro" id="IPR036390">
    <property type="entry name" value="WH_DNA-bd_sf"/>
</dbReference>
<reference evidence="6 7" key="1">
    <citation type="submission" date="2017-01" db="EMBL/GenBank/DDBJ databases">
        <authorList>
            <person name="Mah S.A."/>
            <person name="Swanson W.J."/>
            <person name="Moy G.W."/>
            <person name="Vacquier V.D."/>
        </authorList>
    </citation>
    <scope>NUCLEOTIDE SEQUENCE [LARGE SCALE GENOMIC DNA]</scope>
    <source>
        <strain evidence="6 7">DCY110</strain>
    </source>
</reference>
<name>A0A1P8JQ99_9BURK</name>
<feature type="domain" description="IclR-ED" evidence="5">
    <location>
        <begin position="79"/>
        <end position="261"/>
    </location>
</feature>
<evidence type="ECO:0000313" key="6">
    <source>
        <dbReference type="EMBL" id="APW35936.1"/>
    </source>
</evidence>
<dbReference type="SMART" id="SM00346">
    <property type="entry name" value="HTH_ICLR"/>
    <property type="match status" value="1"/>
</dbReference>
<sequence>MTNFIKDAPAPINPRLLIEGLGKGLRVIEAFTEDRPRLTATEAGVLTGLTRTAARRYLLSLVHYGYADTDGKFYWLLPRVLRLGQAFLEGARIPRMVQPYLQRASLQCGETLNVGALDGHEVVYLARSSAPRMISIGFHPGARVPAHVVAQGFALLSTLDDFALDTWIAEHDFANFTGSTVDDPALFKEHILAARSMGYWAADQYLSFGLRGLAVALKDRKGRCHYALSVTVQRDAYPGDQLVAKLLPVLREVAETLRPIL</sequence>
<dbReference type="PANTHER" id="PTHR30136:SF34">
    <property type="entry name" value="TRANSCRIPTIONAL REGULATOR"/>
    <property type="match status" value="1"/>
</dbReference>
<dbReference type="GO" id="GO:0003700">
    <property type="term" value="F:DNA-binding transcription factor activity"/>
    <property type="evidence" value="ECO:0007669"/>
    <property type="project" value="TreeGrafter"/>
</dbReference>
<accession>A0A1P8JQ99</accession>
<keyword evidence="3" id="KW-0804">Transcription</keyword>
<evidence type="ECO:0000259" key="4">
    <source>
        <dbReference type="PROSITE" id="PS51077"/>
    </source>
</evidence>
<evidence type="ECO:0000256" key="3">
    <source>
        <dbReference type="ARBA" id="ARBA00023163"/>
    </source>
</evidence>
<dbReference type="InterPro" id="IPR029016">
    <property type="entry name" value="GAF-like_dom_sf"/>
</dbReference>
<keyword evidence="1" id="KW-0805">Transcription regulation</keyword>
<evidence type="ECO:0000256" key="1">
    <source>
        <dbReference type="ARBA" id="ARBA00023015"/>
    </source>
</evidence>
<evidence type="ECO:0000256" key="2">
    <source>
        <dbReference type="ARBA" id="ARBA00023125"/>
    </source>
</evidence>
<dbReference type="GO" id="GO:0045892">
    <property type="term" value="P:negative regulation of DNA-templated transcription"/>
    <property type="evidence" value="ECO:0007669"/>
    <property type="project" value="TreeGrafter"/>
</dbReference>
<dbReference type="Pfam" id="PF01614">
    <property type="entry name" value="IclR_C"/>
    <property type="match status" value="1"/>
</dbReference>
<organism evidence="6 7">
    <name type="scientific">Rhodoferax koreensis</name>
    <dbReference type="NCBI Taxonomy" id="1842727"/>
    <lineage>
        <taxon>Bacteria</taxon>
        <taxon>Pseudomonadati</taxon>
        <taxon>Pseudomonadota</taxon>
        <taxon>Betaproteobacteria</taxon>
        <taxon>Burkholderiales</taxon>
        <taxon>Comamonadaceae</taxon>
        <taxon>Rhodoferax</taxon>
    </lineage>
</organism>
<keyword evidence="2" id="KW-0238">DNA-binding</keyword>
<feature type="domain" description="HTH iclR-type" evidence="4">
    <location>
        <begin position="18"/>
        <end position="78"/>
    </location>
</feature>
<dbReference type="Proteomes" id="UP000186609">
    <property type="component" value="Chromosome"/>
</dbReference>
<dbReference type="SUPFAM" id="SSF55781">
    <property type="entry name" value="GAF domain-like"/>
    <property type="match status" value="1"/>
</dbReference>
<dbReference type="PROSITE" id="PS51077">
    <property type="entry name" value="HTH_ICLR"/>
    <property type="match status" value="1"/>
</dbReference>
<dbReference type="InterPro" id="IPR036388">
    <property type="entry name" value="WH-like_DNA-bd_sf"/>
</dbReference>
<dbReference type="PROSITE" id="PS51078">
    <property type="entry name" value="ICLR_ED"/>
    <property type="match status" value="1"/>
</dbReference>
<dbReference type="KEGG" id="rhy:RD110_00845"/>
<gene>
    <name evidence="6" type="ORF">RD110_00845</name>
</gene>
<dbReference type="Gene3D" id="1.10.10.10">
    <property type="entry name" value="Winged helix-like DNA-binding domain superfamily/Winged helix DNA-binding domain"/>
    <property type="match status" value="1"/>
</dbReference>
<protein>
    <submittedName>
        <fullName evidence="6">IclR family transcriptional regulator</fullName>
    </submittedName>
</protein>
<dbReference type="InterPro" id="IPR005471">
    <property type="entry name" value="Tscrpt_reg_IclR_N"/>
</dbReference>
<evidence type="ECO:0000313" key="7">
    <source>
        <dbReference type="Proteomes" id="UP000186609"/>
    </source>
</evidence>
<dbReference type="AlphaFoldDB" id="A0A1P8JQ99"/>
<keyword evidence="7" id="KW-1185">Reference proteome</keyword>
<dbReference type="RefSeq" id="WP_076195801.1">
    <property type="nucleotide sequence ID" value="NZ_CP019236.1"/>
</dbReference>
<dbReference type="PANTHER" id="PTHR30136">
    <property type="entry name" value="HELIX-TURN-HELIX TRANSCRIPTIONAL REGULATOR, ICLR FAMILY"/>
    <property type="match status" value="1"/>
</dbReference>